<evidence type="ECO:0000313" key="3">
    <source>
        <dbReference type="Proteomes" id="UP001250932"/>
    </source>
</evidence>
<sequence>MRLSKKSEYALRALLELTEAYGQRPVRRSDIAERQNIPLGFLEAILLQLKHAGILGSRPGVDGGFRLIKKPEQISLGTIIRALDGPLAPIPCVSQTAYQTCEDCPYADALQCPIKTPMQEVRNAIAGVLDHYTLKDFAQQLTAKTTRSKKPKRPLPVSA</sequence>
<reference evidence="2 3" key="1">
    <citation type="journal article" date="2023" name="ISME J.">
        <title>Cultivation and genomic characterization of novel and ubiquitous marine nitrite-oxidizing bacteria from the Nitrospirales.</title>
        <authorList>
            <person name="Mueller A.J."/>
            <person name="Daebeler A."/>
            <person name="Herbold C.W."/>
            <person name="Kirkegaard R.H."/>
            <person name="Daims H."/>
        </authorList>
    </citation>
    <scope>NUCLEOTIDE SEQUENCE [LARGE SCALE GENOMIC DNA]</scope>
    <source>
        <strain evidence="2 3">EB</strain>
    </source>
</reference>
<comment type="caution">
    <text evidence="2">The sequence shown here is derived from an EMBL/GenBank/DDBJ whole genome shotgun (WGS) entry which is preliminary data.</text>
</comment>
<dbReference type="PROSITE" id="PS51197">
    <property type="entry name" value="HTH_RRF2_2"/>
    <property type="match status" value="1"/>
</dbReference>
<keyword evidence="1" id="KW-0238">DNA-binding</keyword>
<dbReference type="PROSITE" id="PS01332">
    <property type="entry name" value="HTH_RRF2_1"/>
    <property type="match status" value="1"/>
</dbReference>
<evidence type="ECO:0000313" key="2">
    <source>
        <dbReference type="EMBL" id="MDT7041188.1"/>
    </source>
</evidence>
<dbReference type="InterPro" id="IPR000944">
    <property type="entry name" value="Tscrpt_reg_Rrf2"/>
</dbReference>
<evidence type="ECO:0000256" key="1">
    <source>
        <dbReference type="ARBA" id="ARBA00023125"/>
    </source>
</evidence>
<dbReference type="PANTHER" id="PTHR33221:SF5">
    <property type="entry name" value="HTH-TYPE TRANSCRIPTIONAL REGULATOR ISCR"/>
    <property type="match status" value="1"/>
</dbReference>
<dbReference type="Proteomes" id="UP001250932">
    <property type="component" value="Unassembled WGS sequence"/>
</dbReference>
<dbReference type="InterPro" id="IPR036388">
    <property type="entry name" value="WH-like_DNA-bd_sf"/>
</dbReference>
<accession>A0ABU3K481</accession>
<protein>
    <submittedName>
        <fullName evidence="2">Rrf2 family transcriptional regulator</fullName>
    </submittedName>
</protein>
<proteinExistence type="predicted"/>
<organism evidence="2 3">
    <name type="scientific">Candidatus Nitronereus thalassa</name>
    <dbReference type="NCBI Taxonomy" id="3020898"/>
    <lineage>
        <taxon>Bacteria</taxon>
        <taxon>Pseudomonadati</taxon>
        <taxon>Nitrospirota</taxon>
        <taxon>Nitrospiria</taxon>
        <taxon>Nitrospirales</taxon>
        <taxon>Nitrospiraceae</taxon>
        <taxon>Candidatus Nitronereus</taxon>
    </lineage>
</organism>
<dbReference type="Gene3D" id="1.10.10.10">
    <property type="entry name" value="Winged helix-like DNA-binding domain superfamily/Winged helix DNA-binding domain"/>
    <property type="match status" value="1"/>
</dbReference>
<keyword evidence="3" id="KW-1185">Reference proteome</keyword>
<dbReference type="SUPFAM" id="SSF46785">
    <property type="entry name" value="Winged helix' DNA-binding domain"/>
    <property type="match status" value="1"/>
</dbReference>
<dbReference type="PANTHER" id="PTHR33221">
    <property type="entry name" value="WINGED HELIX-TURN-HELIX TRANSCRIPTIONAL REGULATOR, RRF2 FAMILY"/>
    <property type="match status" value="1"/>
</dbReference>
<dbReference type="NCBIfam" id="TIGR00738">
    <property type="entry name" value="rrf2_super"/>
    <property type="match status" value="1"/>
</dbReference>
<dbReference type="InterPro" id="IPR030489">
    <property type="entry name" value="TR_Rrf2-type_CS"/>
</dbReference>
<dbReference type="RefSeq" id="WP_313831545.1">
    <property type="nucleotide sequence ID" value="NZ_JAQOUE010000001.1"/>
</dbReference>
<name>A0ABU3K481_9BACT</name>
<dbReference type="EMBL" id="JAQOUE010000001">
    <property type="protein sequence ID" value="MDT7041188.1"/>
    <property type="molecule type" value="Genomic_DNA"/>
</dbReference>
<gene>
    <name evidence="2" type="ORF">PPG34_02420</name>
</gene>
<dbReference type="InterPro" id="IPR036390">
    <property type="entry name" value="WH_DNA-bd_sf"/>
</dbReference>
<dbReference type="Pfam" id="PF02082">
    <property type="entry name" value="Rrf2"/>
    <property type="match status" value="1"/>
</dbReference>